<dbReference type="AlphaFoldDB" id="A0A849VFE8"/>
<evidence type="ECO:0008006" key="4">
    <source>
        <dbReference type="Google" id="ProtNLM"/>
    </source>
</evidence>
<dbReference type="RefSeq" id="WP_171626543.1">
    <property type="nucleotide sequence ID" value="NZ_JABBPG010000005.1"/>
</dbReference>
<feature type="signal peptide" evidence="1">
    <location>
        <begin position="1"/>
        <end position="21"/>
    </location>
</feature>
<keyword evidence="1" id="KW-0732">Signal</keyword>
<evidence type="ECO:0000313" key="2">
    <source>
        <dbReference type="EMBL" id="NOU51478.1"/>
    </source>
</evidence>
<dbReference type="Proteomes" id="UP000586305">
    <property type="component" value="Unassembled WGS sequence"/>
</dbReference>
<comment type="caution">
    <text evidence="2">The sequence shown here is derived from an EMBL/GenBank/DDBJ whole genome shotgun (WGS) entry which is preliminary data.</text>
</comment>
<reference evidence="2 3" key="1">
    <citation type="submission" date="2020-04" db="EMBL/GenBank/DDBJ databases">
        <title>Pseudoalteromonas caenipelagi sp. nov., isolated from a tidal flat.</title>
        <authorList>
            <person name="Park S."/>
            <person name="Yoon J.-H."/>
        </authorList>
    </citation>
    <scope>NUCLEOTIDE SEQUENCE [LARGE SCALE GENOMIC DNA]</scope>
    <source>
        <strain evidence="2 3">JBTF-M23</strain>
    </source>
</reference>
<feature type="chain" id="PRO_5032830044" description="Spore coat protein U domain-containing protein" evidence="1">
    <location>
        <begin position="22"/>
        <end position="167"/>
    </location>
</feature>
<proteinExistence type="predicted"/>
<organism evidence="2 3">
    <name type="scientific">Pseudoalteromonas caenipelagi</name>
    <dbReference type="NCBI Taxonomy" id="2726988"/>
    <lineage>
        <taxon>Bacteria</taxon>
        <taxon>Pseudomonadati</taxon>
        <taxon>Pseudomonadota</taxon>
        <taxon>Gammaproteobacteria</taxon>
        <taxon>Alteromonadales</taxon>
        <taxon>Pseudoalteromonadaceae</taxon>
        <taxon>Pseudoalteromonas</taxon>
    </lineage>
</organism>
<sequence>MHTLLNSLFIASTIISLHATAAVVDTTSSEAKYSFEGTVEPMCKTSSGSNSVAGLTLDASQTTQEIGTLDVWCNTNDNATTEYSSANGGYLVADNSLGSKLAYTLSVGDKTGIDLQAGTYTHEKATSAGTGDAGETKSTLLKITPLSNGLNESGTYSDTITVTVRAN</sequence>
<gene>
    <name evidence="2" type="ORF">HG263_13155</name>
</gene>
<evidence type="ECO:0000313" key="3">
    <source>
        <dbReference type="Proteomes" id="UP000586305"/>
    </source>
</evidence>
<keyword evidence="3" id="KW-1185">Reference proteome</keyword>
<evidence type="ECO:0000256" key="1">
    <source>
        <dbReference type="SAM" id="SignalP"/>
    </source>
</evidence>
<protein>
    <recommendedName>
        <fullName evidence="4">Spore coat protein U domain-containing protein</fullName>
    </recommendedName>
</protein>
<name>A0A849VFE8_9GAMM</name>
<accession>A0A849VFE8</accession>
<dbReference type="EMBL" id="JABBPG010000005">
    <property type="protein sequence ID" value="NOU51478.1"/>
    <property type="molecule type" value="Genomic_DNA"/>
</dbReference>